<reference evidence="3 4" key="1">
    <citation type="journal article" date="2019" name="Int. J. Syst. Evol. Microbiol.">
        <title>The Global Catalogue of Microorganisms (GCM) 10K type strain sequencing project: providing services to taxonomists for standard genome sequencing and annotation.</title>
        <authorList>
            <consortium name="The Broad Institute Genomics Platform"/>
            <consortium name="The Broad Institute Genome Sequencing Center for Infectious Disease"/>
            <person name="Wu L."/>
            <person name="Ma J."/>
        </authorList>
    </citation>
    <scope>NUCLEOTIDE SEQUENCE [LARGE SCALE GENOMIC DNA]</scope>
    <source>
        <strain evidence="3 4">JCM 15672</strain>
    </source>
</reference>
<feature type="transmembrane region" description="Helical" evidence="2">
    <location>
        <begin position="66"/>
        <end position="85"/>
    </location>
</feature>
<evidence type="ECO:0000256" key="1">
    <source>
        <dbReference type="SAM" id="MobiDB-lite"/>
    </source>
</evidence>
<keyword evidence="2" id="KW-0472">Membrane</keyword>
<evidence type="ECO:0000256" key="2">
    <source>
        <dbReference type="SAM" id="Phobius"/>
    </source>
</evidence>
<keyword evidence="2" id="KW-0812">Transmembrane</keyword>
<proteinExistence type="predicted"/>
<feature type="compositionally biased region" description="Basic and acidic residues" evidence="1">
    <location>
        <begin position="33"/>
        <end position="42"/>
    </location>
</feature>
<dbReference type="Proteomes" id="UP001501196">
    <property type="component" value="Unassembled WGS sequence"/>
</dbReference>
<evidence type="ECO:0000313" key="3">
    <source>
        <dbReference type="EMBL" id="GAA2022850.1"/>
    </source>
</evidence>
<keyword evidence="2" id="KW-1133">Transmembrane helix</keyword>
<feature type="region of interest" description="Disordered" evidence="1">
    <location>
        <begin position="1"/>
        <end position="64"/>
    </location>
</feature>
<feature type="transmembrane region" description="Helical" evidence="2">
    <location>
        <begin position="172"/>
        <end position="196"/>
    </location>
</feature>
<feature type="transmembrane region" description="Helical" evidence="2">
    <location>
        <begin position="133"/>
        <end position="152"/>
    </location>
</feature>
<comment type="caution">
    <text evidence="3">The sequence shown here is derived from an EMBL/GenBank/DDBJ whole genome shotgun (WGS) entry which is preliminary data.</text>
</comment>
<keyword evidence="4" id="KW-1185">Reference proteome</keyword>
<feature type="transmembrane region" description="Helical" evidence="2">
    <location>
        <begin position="105"/>
        <end position="126"/>
    </location>
</feature>
<accession>A0ABN2TVY7</accession>
<evidence type="ECO:0000313" key="4">
    <source>
        <dbReference type="Proteomes" id="UP001501196"/>
    </source>
</evidence>
<sequence length="208" mass="22404">MSLGGPPLTSPRLRDGRQVPPPELGDARGSFDPAREPIERDAGTVTADSQEIGQPTPRRRRAASPAARRLGSAIGVVVGMLLLLFVNVWPGWQVLPFLTAETVDVLPWINVSLATGVVVNLIEFIFDRAWLKALGDFVTTSVGLAVTIRVWQVYPFDFGDSTFPWDIVVRTLLMLAIVGSAVGILAAVVAFVRALVRGPDATTRPPRG</sequence>
<protein>
    <submittedName>
        <fullName evidence="3">Uncharacterized protein</fullName>
    </submittedName>
</protein>
<dbReference type="EMBL" id="BAAAPW010000001">
    <property type="protein sequence ID" value="GAA2022850.1"/>
    <property type="molecule type" value="Genomic_DNA"/>
</dbReference>
<organism evidence="3 4">
    <name type="scientific">Agromyces tropicus</name>
    <dbReference type="NCBI Taxonomy" id="555371"/>
    <lineage>
        <taxon>Bacteria</taxon>
        <taxon>Bacillati</taxon>
        <taxon>Actinomycetota</taxon>
        <taxon>Actinomycetes</taxon>
        <taxon>Micrococcales</taxon>
        <taxon>Microbacteriaceae</taxon>
        <taxon>Agromyces</taxon>
    </lineage>
</organism>
<name>A0ABN2TVY7_9MICO</name>
<gene>
    <name evidence="3" type="ORF">GCM10009819_01890</name>
</gene>